<dbReference type="RefSeq" id="WP_344959158.1">
    <property type="nucleotide sequence ID" value="NZ_BAAAZG010000084.1"/>
</dbReference>
<comment type="similarity">
    <text evidence="1">Belongs to the HIBADH-related family.</text>
</comment>
<comment type="caution">
    <text evidence="6">The sequence shown here is derived from an EMBL/GenBank/DDBJ whole genome shotgun (WGS) entry which is preliminary data.</text>
</comment>
<evidence type="ECO:0000313" key="6">
    <source>
        <dbReference type="EMBL" id="GAA4105549.1"/>
    </source>
</evidence>
<dbReference type="Proteomes" id="UP001500683">
    <property type="component" value="Unassembled WGS sequence"/>
</dbReference>
<evidence type="ECO:0000256" key="2">
    <source>
        <dbReference type="ARBA" id="ARBA00023002"/>
    </source>
</evidence>
<protein>
    <submittedName>
        <fullName evidence="6">NAD(P)-dependent oxidoreductase</fullName>
    </submittedName>
</protein>
<feature type="domain" description="6-phosphogluconate dehydrogenase NADP-binding" evidence="4">
    <location>
        <begin position="4"/>
        <end position="157"/>
    </location>
</feature>
<dbReference type="InterPro" id="IPR036291">
    <property type="entry name" value="NAD(P)-bd_dom_sf"/>
</dbReference>
<dbReference type="InterPro" id="IPR051265">
    <property type="entry name" value="HIBADH-related_NP60_sf"/>
</dbReference>
<proteinExistence type="inferred from homology"/>
<evidence type="ECO:0000256" key="3">
    <source>
        <dbReference type="ARBA" id="ARBA00023027"/>
    </source>
</evidence>
<evidence type="ECO:0000259" key="4">
    <source>
        <dbReference type="Pfam" id="PF03446"/>
    </source>
</evidence>
<keyword evidence="7" id="KW-1185">Reference proteome</keyword>
<dbReference type="InterPro" id="IPR015815">
    <property type="entry name" value="HIBADH-related"/>
</dbReference>
<dbReference type="InterPro" id="IPR008927">
    <property type="entry name" value="6-PGluconate_DH-like_C_sf"/>
</dbReference>
<dbReference type="PANTHER" id="PTHR43580">
    <property type="entry name" value="OXIDOREDUCTASE GLYR1-RELATED"/>
    <property type="match status" value="1"/>
</dbReference>
<gene>
    <name evidence="6" type="ORF">GCM10022214_85720</name>
</gene>
<reference evidence="7" key="1">
    <citation type="journal article" date="2019" name="Int. J. Syst. Evol. Microbiol.">
        <title>The Global Catalogue of Microorganisms (GCM) 10K type strain sequencing project: providing services to taxonomists for standard genome sequencing and annotation.</title>
        <authorList>
            <consortium name="The Broad Institute Genomics Platform"/>
            <consortium name="The Broad Institute Genome Sequencing Center for Infectious Disease"/>
            <person name="Wu L."/>
            <person name="Ma J."/>
        </authorList>
    </citation>
    <scope>NUCLEOTIDE SEQUENCE [LARGE SCALE GENOMIC DNA]</scope>
    <source>
        <strain evidence="7">JCM 16702</strain>
    </source>
</reference>
<organism evidence="6 7">
    <name type="scientific">Actinomadura miaoliensis</name>
    <dbReference type="NCBI Taxonomy" id="430685"/>
    <lineage>
        <taxon>Bacteria</taxon>
        <taxon>Bacillati</taxon>
        <taxon>Actinomycetota</taxon>
        <taxon>Actinomycetes</taxon>
        <taxon>Streptosporangiales</taxon>
        <taxon>Thermomonosporaceae</taxon>
        <taxon>Actinomadura</taxon>
    </lineage>
</organism>
<evidence type="ECO:0000259" key="5">
    <source>
        <dbReference type="Pfam" id="PF14833"/>
    </source>
</evidence>
<dbReference type="InterPro" id="IPR029154">
    <property type="entry name" value="HIBADH-like_NADP-bd"/>
</dbReference>
<dbReference type="Pfam" id="PF14833">
    <property type="entry name" value="NAD_binding_11"/>
    <property type="match status" value="1"/>
</dbReference>
<dbReference type="EMBL" id="BAAAZG010000084">
    <property type="protein sequence ID" value="GAA4105549.1"/>
    <property type="molecule type" value="Genomic_DNA"/>
</dbReference>
<evidence type="ECO:0000313" key="7">
    <source>
        <dbReference type="Proteomes" id="UP001500683"/>
    </source>
</evidence>
<dbReference type="PANTHER" id="PTHR43580:SF2">
    <property type="entry name" value="CYTOKINE-LIKE NUCLEAR FACTOR N-PAC"/>
    <property type="match status" value="1"/>
</dbReference>
<dbReference type="SUPFAM" id="SSF48179">
    <property type="entry name" value="6-phosphogluconate dehydrogenase C-terminal domain-like"/>
    <property type="match status" value="1"/>
</dbReference>
<dbReference type="PIRSF" id="PIRSF000103">
    <property type="entry name" value="HIBADH"/>
    <property type="match status" value="1"/>
</dbReference>
<keyword evidence="3" id="KW-0520">NAD</keyword>
<dbReference type="SUPFAM" id="SSF51735">
    <property type="entry name" value="NAD(P)-binding Rossmann-fold domains"/>
    <property type="match status" value="1"/>
</dbReference>
<dbReference type="InterPro" id="IPR006115">
    <property type="entry name" value="6PGDH_NADP-bd"/>
</dbReference>
<dbReference type="Pfam" id="PF03446">
    <property type="entry name" value="NAD_binding_2"/>
    <property type="match status" value="1"/>
</dbReference>
<dbReference type="Gene3D" id="1.10.1040.10">
    <property type="entry name" value="N-(1-d-carboxylethyl)-l-norvaline Dehydrogenase, domain 2"/>
    <property type="match status" value="1"/>
</dbReference>
<sequence>MSSVAVLGTGIMGAAMARNLARAGLDVRVWNRTRARAEPLAADGAAVADSPARAVDGADVVITMLSDGEAVLSAMSDAASALRPGQVWAQMSTVGVGALRPLADLAAEHGVTFVDAPVQGTRQPAEQGKLVILAAGPEEARAALEPVFGAVGQKTLWLDEDGAGGAGTRLKMATVSYGISLTSVLAEVLALVKALGLDPALFGEVVTGGPMDSPYLQAKMKAILAGDFTPSFTVGNAEKDTRLISEAAASAGVRVDMNEAAGERFRRAKAKGHADDDMAGGYFASFPD</sequence>
<dbReference type="Gene3D" id="3.40.50.720">
    <property type="entry name" value="NAD(P)-binding Rossmann-like Domain"/>
    <property type="match status" value="1"/>
</dbReference>
<dbReference type="InterPro" id="IPR013328">
    <property type="entry name" value="6PGD_dom2"/>
</dbReference>
<keyword evidence="2" id="KW-0560">Oxidoreductase</keyword>
<accession>A0ABP7X766</accession>
<name>A0ABP7X766_9ACTN</name>
<evidence type="ECO:0000256" key="1">
    <source>
        <dbReference type="ARBA" id="ARBA00009080"/>
    </source>
</evidence>
<feature type="domain" description="3-hydroxyisobutyrate dehydrogenase-like NAD-binding" evidence="5">
    <location>
        <begin position="165"/>
        <end position="279"/>
    </location>
</feature>